<keyword evidence="2" id="KW-0539">Nucleus</keyword>
<dbReference type="EMBL" id="NKCL01000450">
    <property type="protein sequence ID" value="RSL70079.1"/>
    <property type="molecule type" value="Genomic_DNA"/>
</dbReference>
<dbReference type="InterPro" id="IPR036864">
    <property type="entry name" value="Zn2-C6_fun-type_DNA-bd_sf"/>
</dbReference>
<keyword evidence="1" id="KW-0479">Metal-binding</keyword>
<feature type="compositionally biased region" description="Low complexity" evidence="3">
    <location>
        <begin position="114"/>
        <end position="127"/>
    </location>
</feature>
<dbReference type="InterPro" id="IPR050987">
    <property type="entry name" value="AtrR-like"/>
</dbReference>
<protein>
    <recommendedName>
        <fullName evidence="4">Zn(2)-C6 fungal-type domain-containing protein</fullName>
    </recommendedName>
</protein>
<dbReference type="Gene3D" id="4.10.240.10">
    <property type="entry name" value="Zn(2)-C6 fungal-type DNA-binding domain"/>
    <property type="match status" value="1"/>
</dbReference>
<evidence type="ECO:0000313" key="5">
    <source>
        <dbReference type="EMBL" id="RSL70079.1"/>
    </source>
</evidence>
<dbReference type="SMART" id="SM00066">
    <property type="entry name" value="GAL4"/>
    <property type="match status" value="1"/>
</dbReference>
<reference evidence="5 6" key="1">
    <citation type="submission" date="2017-06" db="EMBL/GenBank/DDBJ databases">
        <title>Comparative genomic analysis of Ambrosia Fusariam Clade fungi.</title>
        <authorList>
            <person name="Stajich J.E."/>
            <person name="Carrillo J."/>
            <person name="Kijimoto T."/>
            <person name="Eskalen A."/>
            <person name="O'Donnell K."/>
            <person name="Kasson M."/>
        </authorList>
    </citation>
    <scope>NUCLEOTIDE SEQUENCE [LARGE SCALE GENOMIC DNA]</scope>
    <source>
        <strain evidence="5 6">NRRL62606</strain>
    </source>
</reference>
<dbReference type="SUPFAM" id="SSF57701">
    <property type="entry name" value="Zn2/Cys6 DNA-binding domain"/>
    <property type="match status" value="1"/>
</dbReference>
<dbReference type="InterPro" id="IPR001138">
    <property type="entry name" value="Zn2Cys6_DnaBD"/>
</dbReference>
<dbReference type="CDD" id="cd00067">
    <property type="entry name" value="GAL4"/>
    <property type="match status" value="1"/>
</dbReference>
<keyword evidence="6" id="KW-1185">Reference proteome</keyword>
<dbReference type="GO" id="GO:0006351">
    <property type="term" value="P:DNA-templated transcription"/>
    <property type="evidence" value="ECO:0007669"/>
    <property type="project" value="InterPro"/>
</dbReference>
<organism evidence="5 6">
    <name type="scientific">Fusarium floridanum</name>
    <dbReference type="NCBI Taxonomy" id="1325733"/>
    <lineage>
        <taxon>Eukaryota</taxon>
        <taxon>Fungi</taxon>
        <taxon>Dikarya</taxon>
        <taxon>Ascomycota</taxon>
        <taxon>Pezizomycotina</taxon>
        <taxon>Sordariomycetes</taxon>
        <taxon>Hypocreomycetidae</taxon>
        <taxon>Hypocreales</taxon>
        <taxon>Nectriaceae</taxon>
        <taxon>Fusarium</taxon>
        <taxon>Fusarium solani species complex</taxon>
    </lineage>
</organism>
<dbReference type="GO" id="GO:0003677">
    <property type="term" value="F:DNA binding"/>
    <property type="evidence" value="ECO:0007669"/>
    <property type="project" value="InterPro"/>
</dbReference>
<evidence type="ECO:0000256" key="2">
    <source>
        <dbReference type="ARBA" id="ARBA00023242"/>
    </source>
</evidence>
<dbReference type="SMART" id="SM00906">
    <property type="entry name" value="Fungal_trans"/>
    <property type="match status" value="1"/>
</dbReference>
<evidence type="ECO:0000256" key="1">
    <source>
        <dbReference type="ARBA" id="ARBA00022723"/>
    </source>
</evidence>
<dbReference type="InterPro" id="IPR007219">
    <property type="entry name" value="XnlR_reg_dom"/>
</dbReference>
<evidence type="ECO:0000259" key="4">
    <source>
        <dbReference type="PROSITE" id="PS50048"/>
    </source>
</evidence>
<dbReference type="PANTHER" id="PTHR46910:SF13">
    <property type="entry name" value="SPECIFIC TRANSCRIPTION FACTOR, PUTATIVE (AFU_ORTHOLOGUE AFUA_4G06190)-RELATED"/>
    <property type="match status" value="1"/>
</dbReference>
<evidence type="ECO:0000313" key="6">
    <source>
        <dbReference type="Proteomes" id="UP000287972"/>
    </source>
</evidence>
<proteinExistence type="predicted"/>
<gene>
    <name evidence="5" type="ORF">CEP51_012256</name>
</gene>
<feature type="compositionally biased region" description="Polar residues" evidence="3">
    <location>
        <begin position="97"/>
        <end position="113"/>
    </location>
</feature>
<dbReference type="Proteomes" id="UP000287972">
    <property type="component" value="Unassembled WGS sequence"/>
</dbReference>
<feature type="domain" description="Zn(2)-C6 fungal-type" evidence="4">
    <location>
        <begin position="41"/>
        <end position="70"/>
    </location>
</feature>
<dbReference type="Pfam" id="PF00172">
    <property type="entry name" value="Zn_clus"/>
    <property type="match status" value="1"/>
</dbReference>
<feature type="region of interest" description="Disordered" evidence="3">
    <location>
        <begin position="76"/>
        <end position="130"/>
    </location>
</feature>
<dbReference type="GO" id="GO:0000981">
    <property type="term" value="F:DNA-binding transcription factor activity, RNA polymerase II-specific"/>
    <property type="evidence" value="ECO:0007669"/>
    <property type="project" value="InterPro"/>
</dbReference>
<dbReference type="PROSITE" id="PS50048">
    <property type="entry name" value="ZN2_CY6_FUNGAL_2"/>
    <property type="match status" value="1"/>
</dbReference>
<comment type="caution">
    <text evidence="5">The sequence shown here is derived from an EMBL/GenBank/DDBJ whole genome shotgun (WGS) entry which is preliminary data.</text>
</comment>
<evidence type="ECO:0000256" key="3">
    <source>
        <dbReference type="SAM" id="MobiDB-lite"/>
    </source>
</evidence>
<feature type="region of interest" description="Disordered" evidence="3">
    <location>
        <begin position="1"/>
        <end position="37"/>
    </location>
</feature>
<dbReference type="PANTHER" id="PTHR46910">
    <property type="entry name" value="TRANSCRIPTION FACTOR PDR1"/>
    <property type="match status" value="1"/>
</dbReference>
<sequence length="672" mass="75446">MCARGSFLNDPPSSTPPEALLSMSSTSSQSKKRRCPYTSVACDNCKRRKTKCSGGKPCKSCGDSGVSCVYERTTRFRSGGRSPAEPKYTRPRKSSKENLPSPASQGTDATVNRTSQSLPSPTSPTRPGASDYYLTLARQRLTAISPEGNVPQEQDHDVEQAGMVRMKFLVQQCINATGTPLSTLSLSDWMQIIQVYEEEIGLQYPFLDIQELQETIRSTKQGTSQGRSERLDGHISGRRYQDRLDDILTLIFYTVSILADPASTERSKPSVEAIYGGAVSRSQLGNLNEDDLVLIILGSIFFFLSDQEILAWRGIGTVFRLLQELEDTPDRLQPRVLPNDRGVISPEFYWSVYTLDRRWSFGTGLPFAVQDSDVRYRPNLKDTSLSCAYLKSMVAYCEISSEVQKSILETPQSIVSGSKRDFLNFRVVQWQQNLPQGLCFSGIDDKFDPAKEKRGEYKMRLALYLRANQMRIIIHRKFMARSELNTIDATEANVMASITRDSIRVLLQLARDTDIYVAQQKTFNHFLETALSSLLLIMCSTEDLKRFSYLSDVVEALELVEQLASQSAIMQNMWCKMQSIKEAIKDIQAKLSGEVSSHEGQADKEPHEADMLEQGPPIAMSPTEVMLSAATTIPPLMEAFDGFEALEESEGLNFANFPELGQFLQEYENFYF</sequence>
<accession>A0A428QXL1</accession>
<dbReference type="PROSITE" id="PS00463">
    <property type="entry name" value="ZN2_CY6_FUNGAL_1"/>
    <property type="match status" value="1"/>
</dbReference>
<dbReference type="CDD" id="cd12148">
    <property type="entry name" value="fungal_TF_MHR"/>
    <property type="match status" value="1"/>
</dbReference>
<dbReference type="GO" id="GO:0008270">
    <property type="term" value="F:zinc ion binding"/>
    <property type="evidence" value="ECO:0007669"/>
    <property type="project" value="InterPro"/>
</dbReference>
<dbReference type="AlphaFoldDB" id="A0A428QXL1"/>
<name>A0A428QXL1_9HYPO</name>